<comment type="caution">
    <text evidence="1">The sequence shown here is derived from an EMBL/GenBank/DDBJ whole genome shotgun (WGS) entry which is preliminary data.</text>
</comment>
<dbReference type="OrthoDB" id="267093at2"/>
<organism evidence="1 2">
    <name type="scientific">Sphingobacterium puteale</name>
    <dbReference type="NCBI Taxonomy" id="2420510"/>
    <lineage>
        <taxon>Bacteria</taxon>
        <taxon>Pseudomonadati</taxon>
        <taxon>Bacteroidota</taxon>
        <taxon>Sphingobacteriia</taxon>
        <taxon>Sphingobacteriales</taxon>
        <taxon>Sphingobacteriaceae</taxon>
        <taxon>Sphingobacterium</taxon>
    </lineage>
</organism>
<dbReference type="Proteomes" id="UP000282423">
    <property type="component" value="Unassembled WGS sequence"/>
</dbReference>
<dbReference type="InterPro" id="IPR011047">
    <property type="entry name" value="Quinoprotein_ADH-like_sf"/>
</dbReference>
<proteinExistence type="predicted"/>
<dbReference type="SUPFAM" id="SSF50998">
    <property type="entry name" value="Quinoprotein alcohol dehydrogenase-like"/>
    <property type="match status" value="1"/>
</dbReference>
<dbReference type="AlphaFoldDB" id="A0A420W1Z9"/>
<dbReference type="RefSeq" id="WP_121122736.1">
    <property type="nucleotide sequence ID" value="NZ_RBWS01000005.1"/>
</dbReference>
<protein>
    <recommendedName>
        <fullName evidence="3">WD40 repeat domain-containing protein</fullName>
    </recommendedName>
</protein>
<accession>A0A420W1Z9</accession>
<dbReference type="EMBL" id="RBWS01000005">
    <property type="protein sequence ID" value="RKO72596.1"/>
    <property type="molecule type" value="Genomic_DNA"/>
</dbReference>
<reference evidence="1 2" key="1">
    <citation type="submission" date="2018-10" db="EMBL/GenBank/DDBJ databases">
        <title>Sphingobacterium sp. M05W1-28.</title>
        <authorList>
            <person name="Cai H."/>
        </authorList>
    </citation>
    <scope>NUCLEOTIDE SEQUENCE [LARGE SCALE GENOMIC DNA]</scope>
    <source>
        <strain evidence="1 2">M05W1-28</strain>
    </source>
</reference>
<evidence type="ECO:0008006" key="3">
    <source>
        <dbReference type="Google" id="ProtNLM"/>
    </source>
</evidence>
<gene>
    <name evidence="1" type="ORF">D7322_07320</name>
</gene>
<keyword evidence="2" id="KW-1185">Reference proteome</keyword>
<name>A0A420W1Z9_9SPHI</name>
<sequence length="420" mass="47899">MFNFFKKNKPNIQEEWNSKGEQYATAINKMVEFGEKNGWENWKGEEPQDNRNHLANEILNLLRTANREQKTDLFRESFPPAHEPFIPFLEKQGQSIEMLHFIDNQKIVFLTGTSYQKRQAYILDNDIILELEDNITAIGKSKRNNIFAIAVPGKISTYNGWEGTLIAEFMLNETAKFGITELIPFNDGRKILLVTSEGIYLVDKDAEKLIHPLNESNDEDWSPNIDMENATLSNDNTFIVAGDQCYDHAIMDAEGNTLGNIGPQSSYPHFCLFSHDDGQLITNSCHFYNGITIGIDADKLKGANIEPYTESDQYNVIDDNMRVYVGVAIDDYYILGDAYGYIKAFDKNGKKRWQHFLGSTISGITVSDDGLTLWVASCSGMIHKLLLGKGHRDKHTIGDGNHYEEFRLLIWKEESQPLKW</sequence>
<evidence type="ECO:0000313" key="2">
    <source>
        <dbReference type="Proteomes" id="UP000282423"/>
    </source>
</evidence>
<evidence type="ECO:0000313" key="1">
    <source>
        <dbReference type="EMBL" id="RKO72596.1"/>
    </source>
</evidence>